<evidence type="ECO:0000256" key="2">
    <source>
        <dbReference type="ARBA" id="ARBA00011955"/>
    </source>
</evidence>
<evidence type="ECO:0000256" key="5">
    <source>
        <dbReference type="ARBA" id="ARBA00022679"/>
    </source>
</evidence>
<gene>
    <name evidence="11" type="ORF">PVK37_18675</name>
</gene>
<keyword evidence="6" id="KW-0479">Metal-binding</keyword>
<evidence type="ECO:0000313" key="11">
    <source>
        <dbReference type="EMBL" id="WDZ82506.1"/>
    </source>
</evidence>
<evidence type="ECO:0000256" key="3">
    <source>
        <dbReference type="ARBA" id="ARBA00016337"/>
    </source>
</evidence>
<keyword evidence="12" id="KW-1185">Reference proteome</keyword>
<proteinExistence type="predicted"/>
<dbReference type="Pfam" id="PF02424">
    <property type="entry name" value="ApbE"/>
    <property type="match status" value="1"/>
</dbReference>
<comment type="catalytic activity">
    <reaction evidence="10">
        <text>L-threonyl-[protein] + FAD = FMN-L-threonyl-[protein] + AMP + H(+)</text>
        <dbReference type="Rhea" id="RHEA:36847"/>
        <dbReference type="Rhea" id="RHEA-COMP:11060"/>
        <dbReference type="Rhea" id="RHEA-COMP:11061"/>
        <dbReference type="ChEBI" id="CHEBI:15378"/>
        <dbReference type="ChEBI" id="CHEBI:30013"/>
        <dbReference type="ChEBI" id="CHEBI:57692"/>
        <dbReference type="ChEBI" id="CHEBI:74257"/>
        <dbReference type="ChEBI" id="CHEBI:456215"/>
        <dbReference type="EC" id="2.7.1.180"/>
    </reaction>
</comment>
<evidence type="ECO:0000256" key="9">
    <source>
        <dbReference type="ARBA" id="ARBA00031306"/>
    </source>
</evidence>
<dbReference type="Proteomes" id="UP001219605">
    <property type="component" value="Chromosome"/>
</dbReference>
<organism evidence="11 12">
    <name type="scientific">Micromonospora cathayae</name>
    <dbReference type="NCBI Taxonomy" id="3028804"/>
    <lineage>
        <taxon>Bacteria</taxon>
        <taxon>Bacillati</taxon>
        <taxon>Actinomycetota</taxon>
        <taxon>Actinomycetes</taxon>
        <taxon>Micromonosporales</taxon>
        <taxon>Micromonosporaceae</taxon>
        <taxon>Micromonospora</taxon>
    </lineage>
</organism>
<dbReference type="PANTHER" id="PTHR30040:SF2">
    <property type="entry name" value="FAD:PROTEIN FMN TRANSFERASE"/>
    <property type="match status" value="1"/>
</dbReference>
<evidence type="ECO:0000256" key="1">
    <source>
        <dbReference type="ARBA" id="ARBA00001946"/>
    </source>
</evidence>
<dbReference type="Gene3D" id="3.10.520.10">
    <property type="entry name" value="ApbE-like domains"/>
    <property type="match status" value="1"/>
</dbReference>
<dbReference type="SUPFAM" id="SSF143631">
    <property type="entry name" value="ApbE-like"/>
    <property type="match status" value="1"/>
</dbReference>
<dbReference type="EC" id="2.7.1.180" evidence="2"/>
<dbReference type="EMBL" id="CP118615">
    <property type="protein sequence ID" value="WDZ82506.1"/>
    <property type="molecule type" value="Genomic_DNA"/>
</dbReference>
<evidence type="ECO:0000256" key="8">
    <source>
        <dbReference type="ARBA" id="ARBA00022842"/>
    </source>
</evidence>
<evidence type="ECO:0000256" key="10">
    <source>
        <dbReference type="ARBA" id="ARBA00048540"/>
    </source>
</evidence>
<name>A0ABY7ZHU2_9ACTN</name>
<keyword evidence="5 11" id="KW-0808">Transferase</keyword>
<dbReference type="RefSeq" id="WP_275028756.1">
    <property type="nucleotide sequence ID" value="NZ_CP118615.1"/>
</dbReference>
<dbReference type="PANTHER" id="PTHR30040">
    <property type="entry name" value="THIAMINE BIOSYNTHESIS LIPOPROTEIN APBE"/>
    <property type="match status" value="1"/>
</dbReference>
<dbReference type="InterPro" id="IPR003374">
    <property type="entry name" value="ApbE-like_sf"/>
</dbReference>
<dbReference type="InterPro" id="IPR024932">
    <property type="entry name" value="ApbE"/>
</dbReference>
<evidence type="ECO:0000256" key="6">
    <source>
        <dbReference type="ARBA" id="ARBA00022723"/>
    </source>
</evidence>
<keyword evidence="8" id="KW-0460">Magnesium</keyword>
<protein>
    <recommendedName>
        <fullName evidence="3">FAD:protein FMN transferase</fullName>
        <ecNumber evidence="2">2.7.1.180</ecNumber>
    </recommendedName>
    <alternativeName>
        <fullName evidence="9">Flavin transferase</fullName>
    </alternativeName>
</protein>
<accession>A0ABY7ZHU2</accession>
<dbReference type="GO" id="GO:0016740">
    <property type="term" value="F:transferase activity"/>
    <property type="evidence" value="ECO:0007669"/>
    <property type="project" value="UniProtKB-KW"/>
</dbReference>
<reference evidence="11 12" key="1">
    <citation type="submission" date="2023-02" db="EMBL/GenBank/DDBJ databases">
        <authorList>
            <person name="Mo P."/>
        </authorList>
    </citation>
    <scope>NUCLEOTIDE SEQUENCE [LARGE SCALE GENOMIC DNA]</scope>
    <source>
        <strain evidence="11 12">HUAS 3</strain>
    </source>
</reference>
<evidence type="ECO:0000256" key="7">
    <source>
        <dbReference type="ARBA" id="ARBA00022827"/>
    </source>
</evidence>
<sequence length="284" mass="29182">MDTIDGVREARWSHRGRPVRVAVTGVDRPTTARRVVAGALAALDRITAPGRGELARVHRAAGRPVPVGPLLRELVTVALEAARISDGDCDPTIGAARIRLAARVGPLPVCGSGSGVPLPDAGDWRSVSLRGDRLTVPPTLLLMLGGTATAYLAQRCAEQIAQRSAGGVLVAVGSRVATAGPAPSGGWPVPVDGRTVGLNGGGLATASARDPDGRGVLDPRTGRVPDSPWEAVTVAAPDAVRAATFAVSALVRGADGPDWLTERDCAWWVTPRPGSTHPPVPVGR</sequence>
<keyword evidence="4" id="KW-0285">Flavoprotein</keyword>
<comment type="cofactor">
    <cofactor evidence="1">
        <name>Mg(2+)</name>
        <dbReference type="ChEBI" id="CHEBI:18420"/>
    </cofactor>
</comment>
<evidence type="ECO:0000313" key="12">
    <source>
        <dbReference type="Proteomes" id="UP001219605"/>
    </source>
</evidence>
<keyword evidence="7" id="KW-0274">FAD</keyword>
<evidence type="ECO:0000256" key="4">
    <source>
        <dbReference type="ARBA" id="ARBA00022630"/>
    </source>
</evidence>